<evidence type="ECO:0000313" key="13">
    <source>
        <dbReference type="Proteomes" id="UP000199478"/>
    </source>
</evidence>
<keyword evidence="12" id="KW-0449">Lipoprotein</keyword>
<keyword evidence="4 10" id="KW-0808">Transferase</keyword>
<dbReference type="GO" id="GO:0016740">
    <property type="term" value="F:transferase activity"/>
    <property type="evidence" value="ECO:0007669"/>
    <property type="project" value="UniProtKB-UniRule"/>
</dbReference>
<feature type="binding site" evidence="11">
    <location>
        <position position="271"/>
    </location>
    <ligand>
        <name>Mg(2+)</name>
        <dbReference type="ChEBI" id="CHEBI:18420"/>
    </ligand>
</feature>
<keyword evidence="5 10" id="KW-0479">Metal-binding</keyword>
<feature type="binding site" evidence="11">
    <location>
        <position position="156"/>
    </location>
    <ligand>
        <name>Mg(2+)</name>
        <dbReference type="ChEBI" id="CHEBI:18420"/>
    </ligand>
</feature>
<evidence type="ECO:0000256" key="2">
    <source>
        <dbReference type="ARBA" id="ARBA00016337"/>
    </source>
</evidence>
<evidence type="ECO:0000256" key="1">
    <source>
        <dbReference type="ARBA" id="ARBA00011955"/>
    </source>
</evidence>
<gene>
    <name evidence="12" type="ORF">SAMN04488005_2400</name>
</gene>
<dbReference type="GO" id="GO:0046872">
    <property type="term" value="F:metal ion binding"/>
    <property type="evidence" value="ECO:0007669"/>
    <property type="project" value="UniProtKB-UniRule"/>
</dbReference>
<dbReference type="PANTHER" id="PTHR30040:SF2">
    <property type="entry name" value="FAD:PROTEIN FMN TRANSFERASE"/>
    <property type="match status" value="1"/>
</dbReference>
<sequence length="320" mass="34170">MVDTPAPIHRHHGTIMGGPWQILHRPAAQTPPSDVAAAAFAALQAVDRQMSTYRADSELMLLNAAPLHTFVPISGELATVMQCADRLAELSKGAFNICLGEMVNAWGFGPNPAPLVPVDKQRTAEQASAVARGNYTLRTDPPALRKNAPCAFDLCAIAKGFAVDQAAKSVRGLGVDDFLIEASGEVYASGEQAHGKPWRVGLELPVPGDDHVVFDEVKLEGMGVATSGGYRNLRTIDAKTYSHIVDPTTGAPLETTLLSVTVAAHTCMEADGLATALYVLGGKAGIEFAHAHKIAALFMLRETEGFREVRTDAFWDLARF</sequence>
<dbReference type="Gene3D" id="3.10.520.10">
    <property type="entry name" value="ApbE-like domains"/>
    <property type="match status" value="1"/>
</dbReference>
<feature type="binding site" evidence="11">
    <location>
        <position position="275"/>
    </location>
    <ligand>
        <name>Mg(2+)</name>
        <dbReference type="ChEBI" id="CHEBI:18420"/>
    </ligand>
</feature>
<evidence type="ECO:0000256" key="9">
    <source>
        <dbReference type="ARBA" id="ARBA00048540"/>
    </source>
</evidence>
<proteinExistence type="inferred from homology"/>
<evidence type="ECO:0000256" key="8">
    <source>
        <dbReference type="ARBA" id="ARBA00031306"/>
    </source>
</evidence>
<dbReference type="EC" id="2.7.1.180" evidence="1 10"/>
<dbReference type="OrthoDB" id="9778595at2"/>
<dbReference type="PIRSF" id="PIRSF006268">
    <property type="entry name" value="ApbE"/>
    <property type="match status" value="1"/>
</dbReference>
<dbReference type="SUPFAM" id="SSF143631">
    <property type="entry name" value="ApbE-like"/>
    <property type="match status" value="1"/>
</dbReference>
<name>A0A1I6GZP6_9RHOB</name>
<keyword evidence="3 10" id="KW-0285">Flavoprotein</keyword>
<dbReference type="InterPro" id="IPR024932">
    <property type="entry name" value="ApbE"/>
</dbReference>
<evidence type="ECO:0000256" key="4">
    <source>
        <dbReference type="ARBA" id="ARBA00022679"/>
    </source>
</evidence>
<dbReference type="Pfam" id="PF02424">
    <property type="entry name" value="ApbE"/>
    <property type="match status" value="1"/>
</dbReference>
<protein>
    <recommendedName>
        <fullName evidence="2 10">FAD:protein FMN transferase</fullName>
        <ecNumber evidence="1 10">2.7.1.180</ecNumber>
    </recommendedName>
    <alternativeName>
        <fullName evidence="8 10">Flavin transferase</fullName>
    </alternativeName>
</protein>
<dbReference type="InterPro" id="IPR003374">
    <property type="entry name" value="ApbE-like_sf"/>
</dbReference>
<evidence type="ECO:0000313" key="12">
    <source>
        <dbReference type="EMBL" id="SFR47676.1"/>
    </source>
</evidence>
<keyword evidence="6 10" id="KW-0274">FAD</keyword>
<organism evidence="12 13">
    <name type="scientific">Yoonia tamlensis</name>
    <dbReference type="NCBI Taxonomy" id="390270"/>
    <lineage>
        <taxon>Bacteria</taxon>
        <taxon>Pseudomonadati</taxon>
        <taxon>Pseudomonadota</taxon>
        <taxon>Alphaproteobacteria</taxon>
        <taxon>Rhodobacterales</taxon>
        <taxon>Paracoccaceae</taxon>
        <taxon>Yoonia</taxon>
    </lineage>
</organism>
<evidence type="ECO:0000256" key="5">
    <source>
        <dbReference type="ARBA" id="ARBA00022723"/>
    </source>
</evidence>
<keyword evidence="7 10" id="KW-0460">Magnesium</keyword>
<dbReference type="STRING" id="390270.SAMN04488005_2400"/>
<dbReference type="PANTHER" id="PTHR30040">
    <property type="entry name" value="THIAMINE BIOSYNTHESIS LIPOPROTEIN APBE"/>
    <property type="match status" value="1"/>
</dbReference>
<keyword evidence="13" id="KW-1185">Reference proteome</keyword>
<evidence type="ECO:0000256" key="10">
    <source>
        <dbReference type="PIRNR" id="PIRNR006268"/>
    </source>
</evidence>
<evidence type="ECO:0000256" key="6">
    <source>
        <dbReference type="ARBA" id="ARBA00022827"/>
    </source>
</evidence>
<accession>A0A1I6GZP6</accession>
<comment type="catalytic activity">
    <reaction evidence="9 10">
        <text>L-threonyl-[protein] + FAD = FMN-L-threonyl-[protein] + AMP + H(+)</text>
        <dbReference type="Rhea" id="RHEA:36847"/>
        <dbReference type="Rhea" id="RHEA-COMP:11060"/>
        <dbReference type="Rhea" id="RHEA-COMP:11061"/>
        <dbReference type="ChEBI" id="CHEBI:15378"/>
        <dbReference type="ChEBI" id="CHEBI:30013"/>
        <dbReference type="ChEBI" id="CHEBI:57692"/>
        <dbReference type="ChEBI" id="CHEBI:74257"/>
        <dbReference type="ChEBI" id="CHEBI:456215"/>
        <dbReference type="EC" id="2.7.1.180"/>
    </reaction>
</comment>
<evidence type="ECO:0000256" key="11">
    <source>
        <dbReference type="PIRSR" id="PIRSR006268-2"/>
    </source>
</evidence>
<dbReference type="EMBL" id="FOYP01000001">
    <property type="protein sequence ID" value="SFR47676.1"/>
    <property type="molecule type" value="Genomic_DNA"/>
</dbReference>
<dbReference type="RefSeq" id="WP_090200166.1">
    <property type="nucleotide sequence ID" value="NZ_FOYP01000001.1"/>
</dbReference>
<comment type="similarity">
    <text evidence="10">Belongs to the ApbE family.</text>
</comment>
<comment type="cofactor">
    <cofactor evidence="11">
        <name>Mg(2+)</name>
        <dbReference type="ChEBI" id="CHEBI:18420"/>
    </cofactor>
    <cofactor evidence="11">
        <name>Mn(2+)</name>
        <dbReference type="ChEBI" id="CHEBI:29035"/>
    </cofactor>
    <text evidence="11">Magnesium. Can also use manganese.</text>
</comment>
<reference evidence="13" key="1">
    <citation type="submission" date="2016-10" db="EMBL/GenBank/DDBJ databases">
        <authorList>
            <person name="Varghese N."/>
            <person name="Submissions S."/>
        </authorList>
    </citation>
    <scope>NUCLEOTIDE SEQUENCE [LARGE SCALE GENOMIC DNA]</scope>
    <source>
        <strain evidence="13">DSM 26879</strain>
    </source>
</reference>
<evidence type="ECO:0000256" key="7">
    <source>
        <dbReference type="ARBA" id="ARBA00022842"/>
    </source>
</evidence>
<dbReference type="AlphaFoldDB" id="A0A1I6GZP6"/>
<dbReference type="Proteomes" id="UP000199478">
    <property type="component" value="Unassembled WGS sequence"/>
</dbReference>
<evidence type="ECO:0000256" key="3">
    <source>
        <dbReference type="ARBA" id="ARBA00022630"/>
    </source>
</evidence>